<keyword evidence="1" id="KW-0732">Signal</keyword>
<dbReference type="InterPro" id="IPR014147">
    <property type="entry name" value="T4SS_TrbJ"/>
</dbReference>
<dbReference type="RefSeq" id="WP_107245894.1">
    <property type="nucleotide sequence ID" value="NZ_PYMJ01000049.1"/>
</dbReference>
<name>A0A2T3J712_9GAMM</name>
<dbReference type="Proteomes" id="UP000240987">
    <property type="component" value="Unassembled WGS sequence"/>
</dbReference>
<keyword evidence="3" id="KW-1185">Reference proteome</keyword>
<comment type="caution">
    <text evidence="2">The sequence shown here is derived from an EMBL/GenBank/DDBJ whole genome shotgun (WGS) entry which is preliminary data.</text>
</comment>
<dbReference type="AlphaFoldDB" id="A0A2T3J712"/>
<dbReference type="EMBL" id="PYMJ01000049">
    <property type="protein sequence ID" value="PSU44512.1"/>
    <property type="molecule type" value="Genomic_DNA"/>
</dbReference>
<evidence type="ECO:0000256" key="1">
    <source>
        <dbReference type="SAM" id="SignalP"/>
    </source>
</evidence>
<gene>
    <name evidence="2" type="primary">trbJ</name>
    <name evidence="2" type="ORF">C9J12_26955</name>
</gene>
<feature type="signal peptide" evidence="1">
    <location>
        <begin position="1"/>
        <end position="26"/>
    </location>
</feature>
<dbReference type="NCBIfam" id="TIGR02780">
    <property type="entry name" value="TrbJ_Ti"/>
    <property type="match status" value="1"/>
</dbReference>
<sequence>MNHSRYRLAWLLAAAVSSTLPAPVMAWPVVCVNCATNIQAMQESLAQARDYVESVQQTYNLVQSLRNQTTNLQRLGSMDWGNTEQQLRNLSNIASQGQAIAYSTANLNTRWNRHFQGMDGYEQQSIDDINAIGHYRTRGDTLRDTAKSALSVANTMTEYQQDDNATLQRAQSHSAGAKGALQAAQANGELLAQVSRQLQKIQTLLQADIQMSSTYIASEVDRLDAEKVATNKLHRDAPTVDVTDGMDWSTQWGAGNGSW</sequence>
<reference evidence="2 3" key="1">
    <citation type="submission" date="2018-01" db="EMBL/GenBank/DDBJ databases">
        <title>Whole genome sequencing of Histamine producing bacteria.</title>
        <authorList>
            <person name="Butler K."/>
        </authorList>
    </citation>
    <scope>NUCLEOTIDE SEQUENCE [LARGE SCALE GENOMIC DNA]</scope>
    <source>
        <strain evidence="2 3">JCM 12947</strain>
    </source>
</reference>
<feature type="chain" id="PRO_5015525239" evidence="1">
    <location>
        <begin position="27"/>
        <end position="259"/>
    </location>
</feature>
<organism evidence="2 3">
    <name type="scientific">Photobacterium frigidiphilum</name>
    <dbReference type="NCBI Taxonomy" id="264736"/>
    <lineage>
        <taxon>Bacteria</taxon>
        <taxon>Pseudomonadati</taxon>
        <taxon>Pseudomonadota</taxon>
        <taxon>Gammaproteobacteria</taxon>
        <taxon>Vibrionales</taxon>
        <taxon>Vibrionaceae</taxon>
        <taxon>Photobacterium</taxon>
    </lineage>
</organism>
<dbReference type="OrthoDB" id="5909392at2"/>
<evidence type="ECO:0000313" key="2">
    <source>
        <dbReference type="EMBL" id="PSU44512.1"/>
    </source>
</evidence>
<protein>
    <submittedName>
        <fullName evidence="2">P-type conjugative transfer protein TrbJ</fullName>
    </submittedName>
</protein>
<proteinExistence type="predicted"/>
<evidence type="ECO:0000313" key="3">
    <source>
        <dbReference type="Proteomes" id="UP000240987"/>
    </source>
</evidence>
<accession>A0A2T3J712</accession>